<sequence>MASALQILATLVFAGATGQNLNVADKIGRGLGKELAAVKQPIDETLTFIGSSQCSNVKKLIGVEYEQVKGIREPDLNQLTLNFLSQSFRVTYNITAAAELVPLTRGYNHNQNLIIFIHGFTDDPTTATANTISNAFLSQGEFNILALDGSSLIKWLYLRSTTYVRFMGEKLGATLAAMVKGGMNPRAIHLIGHSLGSHIAGFTGKTFTDLTGRRVGRISGLDPAGPCFSNIDPELRLKATDADFVDVIHTDAGVYGLRDAVGHVDFFPNSGSQQPNCLLQTCSHSRAWLYYAESVVNKEAFLAVPCKDWDAFRKNQCGAEISIMGYGIRPSARGIYFLRTAEDSPYGLSRRGTVYENNEGVIRTIGSKILG</sequence>
<dbReference type="CDD" id="cd00707">
    <property type="entry name" value="Pancreat_lipase_like"/>
    <property type="match status" value="1"/>
</dbReference>
<feature type="signal peptide" evidence="5">
    <location>
        <begin position="1"/>
        <end position="18"/>
    </location>
</feature>
<dbReference type="PANTHER" id="PTHR11610:SF173">
    <property type="entry name" value="LIPASE DOMAIN-CONTAINING PROTEIN-RELATED"/>
    <property type="match status" value="1"/>
</dbReference>
<dbReference type="KEGG" id="bman:114249450"/>
<dbReference type="InterPro" id="IPR029058">
    <property type="entry name" value="AB_hydrolase_fold"/>
</dbReference>
<dbReference type="RefSeq" id="XP_028038838.1">
    <property type="nucleotide sequence ID" value="XM_028183037.1"/>
</dbReference>
<dbReference type="GeneID" id="114249450"/>
<dbReference type="Pfam" id="PF00151">
    <property type="entry name" value="Lipase"/>
    <property type="match status" value="1"/>
</dbReference>
<organism evidence="7 8">
    <name type="scientific">Bombyx mandarina</name>
    <name type="common">Wild silk moth</name>
    <name type="synonym">Wild silkworm</name>
    <dbReference type="NCBI Taxonomy" id="7092"/>
    <lineage>
        <taxon>Eukaryota</taxon>
        <taxon>Metazoa</taxon>
        <taxon>Ecdysozoa</taxon>
        <taxon>Arthropoda</taxon>
        <taxon>Hexapoda</taxon>
        <taxon>Insecta</taxon>
        <taxon>Pterygota</taxon>
        <taxon>Neoptera</taxon>
        <taxon>Endopterygota</taxon>
        <taxon>Lepidoptera</taxon>
        <taxon>Glossata</taxon>
        <taxon>Ditrysia</taxon>
        <taxon>Bombycoidea</taxon>
        <taxon>Bombycidae</taxon>
        <taxon>Bombycinae</taxon>
        <taxon>Bombyx</taxon>
    </lineage>
</organism>
<evidence type="ECO:0000256" key="3">
    <source>
        <dbReference type="ARBA" id="ARBA00022525"/>
    </source>
</evidence>
<evidence type="ECO:0000256" key="2">
    <source>
        <dbReference type="ARBA" id="ARBA00010701"/>
    </source>
</evidence>
<evidence type="ECO:0000313" key="7">
    <source>
        <dbReference type="Proteomes" id="UP000504629"/>
    </source>
</evidence>
<dbReference type="Gene3D" id="3.40.50.1820">
    <property type="entry name" value="alpha/beta hydrolase"/>
    <property type="match status" value="1"/>
</dbReference>
<gene>
    <name evidence="8" type="primary">LOC114249450</name>
</gene>
<reference evidence="8" key="1">
    <citation type="submission" date="2025-08" db="UniProtKB">
        <authorList>
            <consortium name="RefSeq"/>
        </authorList>
    </citation>
    <scope>IDENTIFICATION</scope>
    <source>
        <tissue evidence="8">Silk gland</tissue>
    </source>
</reference>
<evidence type="ECO:0000256" key="5">
    <source>
        <dbReference type="SAM" id="SignalP"/>
    </source>
</evidence>
<dbReference type="AlphaFoldDB" id="A0A6J2KB00"/>
<dbReference type="InterPro" id="IPR000734">
    <property type="entry name" value="TAG_lipase"/>
</dbReference>
<dbReference type="GO" id="GO:0016298">
    <property type="term" value="F:lipase activity"/>
    <property type="evidence" value="ECO:0007669"/>
    <property type="project" value="InterPro"/>
</dbReference>
<dbReference type="GO" id="GO:0017171">
    <property type="term" value="F:serine hydrolase activity"/>
    <property type="evidence" value="ECO:0007669"/>
    <property type="project" value="TreeGrafter"/>
</dbReference>
<dbReference type="PANTHER" id="PTHR11610">
    <property type="entry name" value="LIPASE"/>
    <property type="match status" value="1"/>
</dbReference>
<feature type="chain" id="PRO_5027067781" evidence="5">
    <location>
        <begin position="19"/>
        <end position="371"/>
    </location>
</feature>
<proteinExistence type="inferred from homology"/>
<evidence type="ECO:0000256" key="4">
    <source>
        <dbReference type="RuleBase" id="RU004262"/>
    </source>
</evidence>
<dbReference type="GO" id="GO:0005615">
    <property type="term" value="C:extracellular space"/>
    <property type="evidence" value="ECO:0007669"/>
    <property type="project" value="TreeGrafter"/>
</dbReference>
<feature type="domain" description="Lipase" evidence="6">
    <location>
        <begin position="106"/>
        <end position="346"/>
    </location>
</feature>
<accession>A0A6J2KB00</accession>
<dbReference type="OrthoDB" id="199913at2759"/>
<comment type="subcellular location">
    <subcellularLocation>
        <location evidence="1">Secreted</location>
    </subcellularLocation>
</comment>
<dbReference type="InterPro" id="IPR033906">
    <property type="entry name" value="Lipase_N"/>
</dbReference>
<evidence type="ECO:0000313" key="8">
    <source>
        <dbReference type="RefSeq" id="XP_028038838.1"/>
    </source>
</evidence>
<dbReference type="InterPro" id="IPR013818">
    <property type="entry name" value="Lipase"/>
</dbReference>
<evidence type="ECO:0000256" key="1">
    <source>
        <dbReference type="ARBA" id="ARBA00004613"/>
    </source>
</evidence>
<keyword evidence="7" id="KW-1185">Reference proteome</keyword>
<name>A0A6J2KB00_BOMMA</name>
<keyword evidence="3" id="KW-0964">Secreted</keyword>
<keyword evidence="5" id="KW-0732">Signal</keyword>
<evidence type="ECO:0000259" key="6">
    <source>
        <dbReference type="Pfam" id="PF00151"/>
    </source>
</evidence>
<dbReference type="GO" id="GO:0016042">
    <property type="term" value="P:lipid catabolic process"/>
    <property type="evidence" value="ECO:0007669"/>
    <property type="project" value="TreeGrafter"/>
</dbReference>
<dbReference type="Proteomes" id="UP000504629">
    <property type="component" value="Unplaced"/>
</dbReference>
<protein>
    <submittedName>
        <fullName evidence="8">Pancreatic lipase-related protein 2-like</fullName>
    </submittedName>
</protein>
<dbReference type="SUPFAM" id="SSF53474">
    <property type="entry name" value="alpha/beta-Hydrolases"/>
    <property type="match status" value="1"/>
</dbReference>
<comment type="similarity">
    <text evidence="2 4">Belongs to the AB hydrolase superfamily. Lipase family.</text>
</comment>